<evidence type="ECO:0000313" key="1">
    <source>
        <dbReference type="EMBL" id="PNR44043.1"/>
    </source>
</evidence>
<protein>
    <submittedName>
        <fullName evidence="1 2">Uncharacterized protein</fullName>
    </submittedName>
</protein>
<dbReference type="PaxDb" id="3218-PP1S46_210V6.1"/>
<organism evidence="1">
    <name type="scientific">Physcomitrium patens</name>
    <name type="common">Spreading-leaved earth moss</name>
    <name type="synonym">Physcomitrella patens</name>
    <dbReference type="NCBI Taxonomy" id="3218"/>
    <lineage>
        <taxon>Eukaryota</taxon>
        <taxon>Viridiplantae</taxon>
        <taxon>Streptophyta</taxon>
        <taxon>Embryophyta</taxon>
        <taxon>Bryophyta</taxon>
        <taxon>Bryophytina</taxon>
        <taxon>Bryopsida</taxon>
        <taxon>Funariidae</taxon>
        <taxon>Funariales</taxon>
        <taxon>Funariaceae</taxon>
        <taxon>Physcomitrium</taxon>
    </lineage>
</organism>
<evidence type="ECO:0000313" key="3">
    <source>
        <dbReference type="Proteomes" id="UP000006727"/>
    </source>
</evidence>
<gene>
    <name evidence="1" type="ORF">PHYPA_016426</name>
</gene>
<reference evidence="1 3" key="2">
    <citation type="journal article" date="2018" name="Plant J.">
        <title>The Physcomitrella patens chromosome-scale assembly reveals moss genome structure and evolution.</title>
        <authorList>
            <person name="Lang D."/>
            <person name="Ullrich K.K."/>
            <person name="Murat F."/>
            <person name="Fuchs J."/>
            <person name="Jenkins J."/>
            <person name="Haas F.B."/>
            <person name="Piednoel M."/>
            <person name="Gundlach H."/>
            <person name="Van Bel M."/>
            <person name="Meyberg R."/>
            <person name="Vives C."/>
            <person name="Morata J."/>
            <person name="Symeonidi A."/>
            <person name="Hiss M."/>
            <person name="Muchero W."/>
            <person name="Kamisugi Y."/>
            <person name="Saleh O."/>
            <person name="Blanc G."/>
            <person name="Decker E.L."/>
            <person name="van Gessel N."/>
            <person name="Grimwood J."/>
            <person name="Hayes R.D."/>
            <person name="Graham S.W."/>
            <person name="Gunter L.E."/>
            <person name="McDaniel S.F."/>
            <person name="Hoernstein S.N.W."/>
            <person name="Larsson A."/>
            <person name="Li F.W."/>
            <person name="Perroud P.F."/>
            <person name="Phillips J."/>
            <person name="Ranjan P."/>
            <person name="Rokshar D.S."/>
            <person name="Rothfels C.J."/>
            <person name="Schneider L."/>
            <person name="Shu S."/>
            <person name="Stevenson D.W."/>
            <person name="Thummler F."/>
            <person name="Tillich M."/>
            <person name="Villarreal Aguilar J.C."/>
            <person name="Widiez T."/>
            <person name="Wong G.K."/>
            <person name="Wymore A."/>
            <person name="Zhang Y."/>
            <person name="Zimmer A.D."/>
            <person name="Quatrano R.S."/>
            <person name="Mayer K.F.X."/>
            <person name="Goodstein D."/>
            <person name="Casacuberta J.M."/>
            <person name="Vandepoele K."/>
            <person name="Reski R."/>
            <person name="Cuming A.C."/>
            <person name="Tuskan G.A."/>
            <person name="Maumus F."/>
            <person name="Salse J."/>
            <person name="Schmutz J."/>
            <person name="Rensing S.A."/>
        </authorList>
    </citation>
    <scope>NUCLEOTIDE SEQUENCE [LARGE SCALE GENOMIC DNA]</scope>
    <source>
        <strain evidence="2 3">cv. Gransden 2004</strain>
    </source>
</reference>
<evidence type="ECO:0000313" key="2">
    <source>
        <dbReference type="EnsemblPlants" id="Pp3c12_18010V3.1"/>
    </source>
</evidence>
<name>A0A2K1JR87_PHYPA</name>
<reference evidence="1 3" key="1">
    <citation type="journal article" date="2008" name="Science">
        <title>The Physcomitrella genome reveals evolutionary insights into the conquest of land by plants.</title>
        <authorList>
            <person name="Rensing S."/>
            <person name="Lang D."/>
            <person name="Zimmer A."/>
            <person name="Terry A."/>
            <person name="Salamov A."/>
            <person name="Shapiro H."/>
            <person name="Nishiyama T."/>
            <person name="Perroud P.-F."/>
            <person name="Lindquist E."/>
            <person name="Kamisugi Y."/>
            <person name="Tanahashi T."/>
            <person name="Sakakibara K."/>
            <person name="Fujita T."/>
            <person name="Oishi K."/>
            <person name="Shin-I T."/>
            <person name="Kuroki Y."/>
            <person name="Toyoda A."/>
            <person name="Suzuki Y."/>
            <person name="Hashimoto A."/>
            <person name="Yamaguchi K."/>
            <person name="Sugano A."/>
            <person name="Kohara Y."/>
            <person name="Fujiyama A."/>
            <person name="Anterola A."/>
            <person name="Aoki S."/>
            <person name="Ashton N."/>
            <person name="Barbazuk W.B."/>
            <person name="Barker E."/>
            <person name="Bennetzen J."/>
            <person name="Bezanilla M."/>
            <person name="Blankenship R."/>
            <person name="Cho S.H."/>
            <person name="Dutcher S."/>
            <person name="Estelle M."/>
            <person name="Fawcett J.A."/>
            <person name="Gundlach H."/>
            <person name="Hanada K."/>
            <person name="Heyl A."/>
            <person name="Hicks K.A."/>
            <person name="Hugh J."/>
            <person name="Lohr M."/>
            <person name="Mayer K."/>
            <person name="Melkozernov A."/>
            <person name="Murata T."/>
            <person name="Nelson D."/>
            <person name="Pils B."/>
            <person name="Prigge M."/>
            <person name="Reiss B."/>
            <person name="Renner T."/>
            <person name="Rombauts S."/>
            <person name="Rushton P."/>
            <person name="Sanderfoot A."/>
            <person name="Schween G."/>
            <person name="Shiu S.-H."/>
            <person name="Stueber K."/>
            <person name="Theodoulou F.L."/>
            <person name="Tu H."/>
            <person name="Van de Peer Y."/>
            <person name="Verrier P.J."/>
            <person name="Waters E."/>
            <person name="Wood A."/>
            <person name="Yang L."/>
            <person name="Cove D."/>
            <person name="Cuming A."/>
            <person name="Hasebe M."/>
            <person name="Lucas S."/>
            <person name="Mishler D.B."/>
            <person name="Reski R."/>
            <person name="Grigoriev I."/>
            <person name="Quatrano R.S."/>
            <person name="Boore J.L."/>
        </authorList>
    </citation>
    <scope>NUCLEOTIDE SEQUENCE [LARGE SCALE GENOMIC DNA]</scope>
    <source>
        <strain evidence="2 3">cv. Gransden 2004</strain>
    </source>
</reference>
<proteinExistence type="predicted"/>
<dbReference type="Proteomes" id="UP000006727">
    <property type="component" value="Chromosome 12"/>
</dbReference>
<keyword evidence="3" id="KW-1185">Reference proteome</keyword>
<dbReference type="AlphaFoldDB" id="A0A2K1JR87"/>
<dbReference type="Gramene" id="Pp3c12_18010V3.1">
    <property type="protein sequence ID" value="Pp3c12_18010V3.1"/>
    <property type="gene ID" value="Pp3c12_18010"/>
</dbReference>
<reference evidence="2" key="3">
    <citation type="submission" date="2020-12" db="UniProtKB">
        <authorList>
            <consortium name="EnsemblPlants"/>
        </authorList>
    </citation>
    <scope>IDENTIFICATION</scope>
</reference>
<accession>A0A2K1JR87</accession>
<dbReference type="EnsemblPlants" id="Pp3c12_18010V3.1">
    <property type="protein sequence ID" value="Pp3c12_18010V3.1"/>
    <property type="gene ID" value="Pp3c12_18010"/>
</dbReference>
<sequence length="54" mass="6445">MCKFGLRFPWHFEENQHCFYQDESLSESLRLRGRPSPFQVHGEPSSQGYEEQIV</sequence>
<dbReference type="InParanoid" id="A0A2K1JR87"/>
<dbReference type="EMBL" id="ABEU02000012">
    <property type="protein sequence ID" value="PNR44043.1"/>
    <property type="molecule type" value="Genomic_DNA"/>
</dbReference>